<dbReference type="Gene3D" id="3.40.630.70">
    <property type="entry name" value="Leucyl/phenylalanyl-tRNA-protein transferase, C-terminal domain"/>
    <property type="match status" value="1"/>
</dbReference>
<comment type="catalytic activity">
    <reaction evidence="4">
        <text>L-phenylalanyl-tRNA(Phe) + an N-terminal L-alpha-aminoacyl-[protein] = an N-terminal L-phenylalanyl-L-alpha-aminoacyl-[protein] + tRNA(Phe)</text>
        <dbReference type="Rhea" id="RHEA:43632"/>
        <dbReference type="Rhea" id="RHEA-COMP:9668"/>
        <dbReference type="Rhea" id="RHEA-COMP:9699"/>
        <dbReference type="Rhea" id="RHEA-COMP:10636"/>
        <dbReference type="Rhea" id="RHEA-COMP:10637"/>
        <dbReference type="ChEBI" id="CHEBI:78442"/>
        <dbReference type="ChEBI" id="CHEBI:78531"/>
        <dbReference type="ChEBI" id="CHEBI:78597"/>
        <dbReference type="ChEBI" id="CHEBI:83561"/>
        <dbReference type="EC" id="2.3.2.6"/>
    </reaction>
</comment>
<evidence type="ECO:0000313" key="5">
    <source>
        <dbReference type="EMBL" id="KZL21822.1"/>
    </source>
</evidence>
<proteinExistence type="inferred from homology"/>
<dbReference type="PATRIC" id="fig|989403.3.peg.263"/>
<dbReference type="OrthoDB" id="9790282at2"/>
<dbReference type="PANTHER" id="PTHR30098">
    <property type="entry name" value="LEUCYL/PHENYLALANYL-TRNA--PROTEIN TRANSFERASE"/>
    <property type="match status" value="1"/>
</dbReference>
<protein>
    <recommendedName>
        <fullName evidence="4">Leucyl/phenylalanyl-tRNA--protein transferase</fullName>
        <ecNumber evidence="4">2.3.2.6</ecNumber>
    </recommendedName>
    <alternativeName>
        <fullName evidence="4">L/F-transferase</fullName>
    </alternativeName>
    <alternativeName>
        <fullName evidence="4">Leucyltransferase</fullName>
    </alternativeName>
    <alternativeName>
        <fullName evidence="4">Phenyalanyltransferase</fullName>
    </alternativeName>
</protein>
<dbReference type="InterPro" id="IPR042203">
    <property type="entry name" value="Leu/Phe-tRNA_Trfase_C"/>
</dbReference>
<comment type="similarity">
    <text evidence="4">Belongs to the L/F-transferase family.</text>
</comment>
<dbReference type="EC" id="2.3.2.6" evidence="4"/>
<organism evidence="5 6">
    <name type="scientific">Pseudovibrio axinellae</name>
    <dbReference type="NCBI Taxonomy" id="989403"/>
    <lineage>
        <taxon>Bacteria</taxon>
        <taxon>Pseudomonadati</taxon>
        <taxon>Pseudomonadota</taxon>
        <taxon>Alphaproteobacteria</taxon>
        <taxon>Hyphomicrobiales</taxon>
        <taxon>Stappiaceae</taxon>
        <taxon>Pseudovibrio</taxon>
    </lineage>
</organism>
<dbReference type="EMBL" id="LMCB01000002">
    <property type="protein sequence ID" value="KZL21822.1"/>
    <property type="molecule type" value="Genomic_DNA"/>
</dbReference>
<evidence type="ECO:0000256" key="4">
    <source>
        <dbReference type="HAMAP-Rule" id="MF_00688"/>
    </source>
</evidence>
<evidence type="ECO:0000256" key="2">
    <source>
        <dbReference type="ARBA" id="ARBA00022679"/>
    </source>
</evidence>
<keyword evidence="6" id="KW-1185">Reference proteome</keyword>
<dbReference type="GO" id="GO:0008914">
    <property type="term" value="F:leucyl-tRNA--protein transferase activity"/>
    <property type="evidence" value="ECO:0007669"/>
    <property type="project" value="UniProtKB-UniRule"/>
</dbReference>
<dbReference type="HAMAP" id="MF_00688">
    <property type="entry name" value="Leu_Phe_trans"/>
    <property type="match status" value="1"/>
</dbReference>
<dbReference type="InterPro" id="IPR016181">
    <property type="entry name" value="Acyl_CoA_acyltransferase"/>
</dbReference>
<dbReference type="Proteomes" id="UP000076577">
    <property type="component" value="Unassembled WGS sequence"/>
</dbReference>
<evidence type="ECO:0000256" key="3">
    <source>
        <dbReference type="ARBA" id="ARBA00023315"/>
    </source>
</evidence>
<dbReference type="GO" id="GO:0030163">
    <property type="term" value="P:protein catabolic process"/>
    <property type="evidence" value="ECO:0007669"/>
    <property type="project" value="UniProtKB-UniRule"/>
</dbReference>
<name>A0A166B1X3_9HYPH</name>
<dbReference type="PANTHER" id="PTHR30098:SF2">
    <property type="entry name" value="LEUCYL_PHENYLALANYL-TRNA--PROTEIN TRANSFERASE"/>
    <property type="match status" value="1"/>
</dbReference>
<dbReference type="RefSeq" id="WP_068000972.1">
    <property type="nucleotide sequence ID" value="NZ_FOFM01000004.1"/>
</dbReference>
<comment type="catalytic activity">
    <reaction evidence="4">
        <text>N-terminal L-lysyl-[protein] + L-leucyl-tRNA(Leu) = N-terminal L-leucyl-L-lysyl-[protein] + tRNA(Leu) + H(+)</text>
        <dbReference type="Rhea" id="RHEA:12340"/>
        <dbReference type="Rhea" id="RHEA-COMP:9613"/>
        <dbReference type="Rhea" id="RHEA-COMP:9622"/>
        <dbReference type="Rhea" id="RHEA-COMP:12670"/>
        <dbReference type="Rhea" id="RHEA-COMP:12671"/>
        <dbReference type="ChEBI" id="CHEBI:15378"/>
        <dbReference type="ChEBI" id="CHEBI:65249"/>
        <dbReference type="ChEBI" id="CHEBI:78442"/>
        <dbReference type="ChEBI" id="CHEBI:78494"/>
        <dbReference type="ChEBI" id="CHEBI:133043"/>
        <dbReference type="EC" id="2.3.2.6"/>
    </reaction>
</comment>
<dbReference type="AlphaFoldDB" id="A0A166B1X3"/>
<dbReference type="NCBIfam" id="TIGR00667">
    <property type="entry name" value="aat"/>
    <property type="match status" value="1"/>
</dbReference>
<gene>
    <name evidence="4 5" type="primary">aat</name>
    <name evidence="5" type="ORF">PsAD2_00248</name>
</gene>
<comment type="function">
    <text evidence="4">Functions in the N-end rule pathway of protein degradation where it conjugates Leu, Phe and, less efficiently, Met from aminoacyl-tRNAs to the N-termini of proteins containing an N-terminal arginine or lysine.</text>
</comment>
<keyword evidence="1 4" id="KW-0963">Cytoplasm</keyword>
<dbReference type="SUPFAM" id="SSF55729">
    <property type="entry name" value="Acyl-CoA N-acyltransferases (Nat)"/>
    <property type="match status" value="1"/>
</dbReference>
<comment type="caution">
    <text evidence="5">The sequence shown here is derived from an EMBL/GenBank/DDBJ whole genome shotgun (WGS) entry which is preliminary data.</text>
</comment>
<accession>A0A166B1X3</accession>
<dbReference type="STRING" id="989403.SAMN05421798_104242"/>
<dbReference type="InterPro" id="IPR004616">
    <property type="entry name" value="Leu/Phe-tRNA_Trfase"/>
</dbReference>
<reference evidence="5 6" key="1">
    <citation type="journal article" date="2016" name="Front. Microbiol.">
        <title>Comparative Genomic Analysis Reveals a Diverse Repertoire of Genes Involved in Prokaryote-Eukaryote Interactions within the Pseudovibrio Genus.</title>
        <authorList>
            <person name="Romano S."/>
            <person name="Fernandez-Guerra A."/>
            <person name="Reen F.J."/>
            <person name="Glockner F.O."/>
            <person name="Crowley S.P."/>
            <person name="O'Sullivan O."/>
            <person name="Cotter P.D."/>
            <person name="Adams C."/>
            <person name="Dobson A.D."/>
            <person name="O'Gara F."/>
        </authorList>
    </citation>
    <scope>NUCLEOTIDE SEQUENCE [LARGE SCALE GENOMIC DNA]</scope>
    <source>
        <strain evidence="5 6">Ad2</strain>
    </source>
</reference>
<evidence type="ECO:0000256" key="1">
    <source>
        <dbReference type="ARBA" id="ARBA00022490"/>
    </source>
</evidence>
<comment type="subcellular location">
    <subcellularLocation>
        <location evidence="4">Cytoplasm</location>
    </subcellularLocation>
</comment>
<keyword evidence="2 4" id="KW-0808">Transferase</keyword>
<sequence length="229" mass="25794">MELQITPQILLKAYACGVFPMAETANSPDLFWIDPERRGILPLDSFHIPKRLARTVSADKFTVRTSKNFKAVISACASTTSTRRETWINTEIRQLYTDLFEMGYCQTIEVYNATDKLVGGLYGVSLGGAFFGESMFSLERDASKVALVHLYGRLLYGKYRLLDAQFVTTHLKQFGAIEVQKDHYAKLLDNALTVHGDFNTLPQGTSGKRLLQIIEELRPAHRENKNGPN</sequence>
<dbReference type="Pfam" id="PF03588">
    <property type="entry name" value="Leu_Phe_trans"/>
    <property type="match status" value="1"/>
</dbReference>
<comment type="catalytic activity">
    <reaction evidence="4">
        <text>N-terminal L-arginyl-[protein] + L-leucyl-tRNA(Leu) = N-terminal L-leucyl-L-arginyl-[protein] + tRNA(Leu) + H(+)</text>
        <dbReference type="Rhea" id="RHEA:50416"/>
        <dbReference type="Rhea" id="RHEA-COMP:9613"/>
        <dbReference type="Rhea" id="RHEA-COMP:9622"/>
        <dbReference type="Rhea" id="RHEA-COMP:12672"/>
        <dbReference type="Rhea" id="RHEA-COMP:12673"/>
        <dbReference type="ChEBI" id="CHEBI:15378"/>
        <dbReference type="ChEBI" id="CHEBI:64719"/>
        <dbReference type="ChEBI" id="CHEBI:78442"/>
        <dbReference type="ChEBI" id="CHEBI:78494"/>
        <dbReference type="ChEBI" id="CHEBI:133044"/>
        <dbReference type="EC" id="2.3.2.6"/>
    </reaction>
</comment>
<keyword evidence="3 4" id="KW-0012">Acyltransferase</keyword>
<dbReference type="GO" id="GO:0005737">
    <property type="term" value="C:cytoplasm"/>
    <property type="evidence" value="ECO:0007669"/>
    <property type="project" value="UniProtKB-SubCell"/>
</dbReference>
<evidence type="ECO:0000313" key="6">
    <source>
        <dbReference type="Proteomes" id="UP000076577"/>
    </source>
</evidence>